<feature type="transmembrane region" description="Helical" evidence="1">
    <location>
        <begin position="185"/>
        <end position="206"/>
    </location>
</feature>
<protein>
    <recommendedName>
        <fullName evidence="4">YrhK domain-containing protein</fullName>
    </recommendedName>
</protein>
<evidence type="ECO:0000256" key="1">
    <source>
        <dbReference type="SAM" id="Phobius"/>
    </source>
</evidence>
<feature type="transmembrane region" description="Helical" evidence="1">
    <location>
        <begin position="251"/>
        <end position="275"/>
    </location>
</feature>
<keyword evidence="1" id="KW-0812">Transmembrane</keyword>
<organism evidence="2 3">
    <name type="scientific">Ancylobacter pratisalsi</name>
    <dbReference type="NCBI Taxonomy" id="1745854"/>
    <lineage>
        <taxon>Bacteria</taxon>
        <taxon>Pseudomonadati</taxon>
        <taxon>Pseudomonadota</taxon>
        <taxon>Alphaproteobacteria</taxon>
        <taxon>Hyphomicrobiales</taxon>
        <taxon>Xanthobacteraceae</taxon>
        <taxon>Ancylobacter</taxon>
    </lineage>
</organism>
<dbReference type="KEGG" id="apra:G3A50_18975"/>
<dbReference type="RefSeq" id="WP_163076697.1">
    <property type="nucleotide sequence ID" value="NZ_CP048630.1"/>
</dbReference>
<feature type="transmembrane region" description="Helical" evidence="1">
    <location>
        <begin position="67"/>
        <end position="89"/>
    </location>
</feature>
<evidence type="ECO:0000313" key="3">
    <source>
        <dbReference type="Proteomes" id="UP000464751"/>
    </source>
</evidence>
<proteinExistence type="predicted"/>
<keyword evidence="1" id="KW-1133">Transmembrane helix</keyword>
<keyword evidence="1" id="KW-0472">Membrane</keyword>
<sequence>MKDATGRQHGARVKGAGPWPFITFHSYSLAGRHIVWRDRQHRKGLDRESRALETVPIAFWQTQIYNWYVGLIFAAGSFLFMLGSALSLIPGGAGVPLHVINSIFFAGSVPFTTAAYMQHLQAANASAFALDPASHMPRNRPALLGWHPHSPGWLSTFTQFVGTLAFNINTYDTIHAPSRWYMQDIAIWLPDMVGSILFLVSAYLAFIEAGHGYWSWNPRRLDWQIVFINLLGCIAFMTAAVLAYVPRGPEAAWIMNVSTAHLFVGALCFFVGAVLSMRESRQASAE</sequence>
<dbReference type="Proteomes" id="UP000464751">
    <property type="component" value="Chromosome"/>
</dbReference>
<evidence type="ECO:0008006" key="4">
    <source>
        <dbReference type="Google" id="ProtNLM"/>
    </source>
</evidence>
<accession>A0A6P1YQ14</accession>
<reference evidence="2 3" key="1">
    <citation type="submission" date="2020-02" db="EMBL/GenBank/DDBJ databases">
        <authorList>
            <person name="Li G."/>
        </authorList>
    </citation>
    <scope>NUCLEOTIDE SEQUENCE [LARGE SCALE GENOMIC DNA]</scope>
    <source>
        <strain evidence="2 3">DSM 102029</strain>
    </source>
</reference>
<evidence type="ECO:0000313" key="2">
    <source>
        <dbReference type="EMBL" id="QIB35557.1"/>
    </source>
</evidence>
<gene>
    <name evidence="2" type="ORF">G3A50_18975</name>
</gene>
<dbReference type="EMBL" id="CP048630">
    <property type="protein sequence ID" value="QIB35557.1"/>
    <property type="molecule type" value="Genomic_DNA"/>
</dbReference>
<keyword evidence="3" id="KW-1185">Reference proteome</keyword>
<name>A0A6P1YQ14_9HYPH</name>
<feature type="transmembrane region" description="Helical" evidence="1">
    <location>
        <begin position="226"/>
        <end position="245"/>
    </location>
</feature>
<dbReference type="AlphaFoldDB" id="A0A6P1YQ14"/>